<dbReference type="AlphaFoldDB" id="A0AAW1P3T2"/>
<evidence type="ECO:0000313" key="1">
    <source>
        <dbReference type="EMBL" id="KAK9803957.1"/>
    </source>
</evidence>
<name>A0AAW1P3T2_9CHLO</name>
<sequence>MGTTELQAVICRLHIAYQAAVAKHIESAESSSLAELLDILCRISPEIAEDAMVGEVLHNLAEVAYPDVTSARN</sequence>
<gene>
    <name evidence="1" type="ORF">WJX72_008069</name>
</gene>
<organism evidence="1 2">
    <name type="scientific">[Myrmecia] bisecta</name>
    <dbReference type="NCBI Taxonomy" id="41462"/>
    <lineage>
        <taxon>Eukaryota</taxon>
        <taxon>Viridiplantae</taxon>
        <taxon>Chlorophyta</taxon>
        <taxon>core chlorophytes</taxon>
        <taxon>Trebouxiophyceae</taxon>
        <taxon>Trebouxiales</taxon>
        <taxon>Trebouxiaceae</taxon>
        <taxon>Myrmecia</taxon>
    </lineage>
</organism>
<proteinExistence type="predicted"/>
<keyword evidence="2" id="KW-1185">Reference proteome</keyword>
<reference evidence="1 2" key="1">
    <citation type="journal article" date="2024" name="Nat. Commun.">
        <title>Phylogenomics reveals the evolutionary origins of lichenization in chlorophyte algae.</title>
        <authorList>
            <person name="Puginier C."/>
            <person name="Libourel C."/>
            <person name="Otte J."/>
            <person name="Skaloud P."/>
            <person name="Haon M."/>
            <person name="Grisel S."/>
            <person name="Petersen M."/>
            <person name="Berrin J.G."/>
            <person name="Delaux P.M."/>
            <person name="Dal Grande F."/>
            <person name="Keller J."/>
        </authorList>
    </citation>
    <scope>NUCLEOTIDE SEQUENCE [LARGE SCALE GENOMIC DNA]</scope>
    <source>
        <strain evidence="1 2">SAG 2043</strain>
    </source>
</reference>
<dbReference type="Proteomes" id="UP001489004">
    <property type="component" value="Unassembled WGS sequence"/>
</dbReference>
<protein>
    <submittedName>
        <fullName evidence="1">Uncharacterized protein</fullName>
    </submittedName>
</protein>
<evidence type="ECO:0000313" key="2">
    <source>
        <dbReference type="Proteomes" id="UP001489004"/>
    </source>
</evidence>
<accession>A0AAW1P3T2</accession>
<comment type="caution">
    <text evidence="1">The sequence shown here is derived from an EMBL/GenBank/DDBJ whole genome shotgun (WGS) entry which is preliminary data.</text>
</comment>
<dbReference type="EMBL" id="JALJOR010000019">
    <property type="protein sequence ID" value="KAK9803957.1"/>
    <property type="molecule type" value="Genomic_DNA"/>
</dbReference>